<dbReference type="InterPro" id="IPR010998">
    <property type="entry name" value="Integrase_recombinase_N"/>
</dbReference>
<dbReference type="InterPro" id="IPR002104">
    <property type="entry name" value="Integrase_catalytic"/>
</dbReference>
<feature type="region of interest" description="Disordered" evidence="6">
    <location>
        <begin position="374"/>
        <end position="395"/>
    </location>
</feature>
<dbReference type="CDD" id="cd00397">
    <property type="entry name" value="DNA_BRE_C"/>
    <property type="match status" value="1"/>
</dbReference>
<evidence type="ECO:0000256" key="3">
    <source>
        <dbReference type="ARBA" id="ARBA00023125"/>
    </source>
</evidence>
<dbReference type="InterPro" id="IPR050090">
    <property type="entry name" value="Tyrosine_recombinase_XerCD"/>
</dbReference>
<protein>
    <submittedName>
        <fullName evidence="9">Site-specific integrase</fullName>
    </submittedName>
</protein>
<proteinExistence type="inferred from homology"/>
<dbReference type="PROSITE" id="PS51900">
    <property type="entry name" value="CB"/>
    <property type="match status" value="1"/>
</dbReference>
<gene>
    <name evidence="9" type="ORF">F1728_00155</name>
</gene>
<dbReference type="RefSeq" id="WP_155362386.1">
    <property type="nucleotide sequence ID" value="NZ_CP043930.1"/>
</dbReference>
<keyword evidence="2" id="KW-0229">DNA integration</keyword>
<feature type="domain" description="Tyr recombinase" evidence="7">
    <location>
        <begin position="172"/>
        <end position="370"/>
    </location>
</feature>
<dbReference type="PANTHER" id="PTHR30349:SF64">
    <property type="entry name" value="PROPHAGE INTEGRASE INTD-RELATED"/>
    <property type="match status" value="1"/>
</dbReference>
<evidence type="ECO:0000256" key="1">
    <source>
        <dbReference type="ARBA" id="ARBA00008857"/>
    </source>
</evidence>
<keyword evidence="3 5" id="KW-0238">DNA-binding</keyword>
<dbReference type="GO" id="GO:0015074">
    <property type="term" value="P:DNA integration"/>
    <property type="evidence" value="ECO:0007669"/>
    <property type="project" value="UniProtKB-KW"/>
</dbReference>
<evidence type="ECO:0000259" key="7">
    <source>
        <dbReference type="PROSITE" id="PS51898"/>
    </source>
</evidence>
<dbReference type="InterPro" id="IPR011010">
    <property type="entry name" value="DNA_brk_join_enz"/>
</dbReference>
<dbReference type="PROSITE" id="PS51898">
    <property type="entry name" value="TYR_RECOMBINASE"/>
    <property type="match status" value="1"/>
</dbReference>
<evidence type="ECO:0000259" key="8">
    <source>
        <dbReference type="PROSITE" id="PS51900"/>
    </source>
</evidence>
<feature type="domain" description="Core-binding (CB)" evidence="8">
    <location>
        <begin position="61"/>
        <end position="152"/>
    </location>
</feature>
<dbReference type="KEGG" id="gim:F1728_00155"/>
<evidence type="ECO:0000313" key="9">
    <source>
        <dbReference type="EMBL" id="QGQ21212.1"/>
    </source>
</evidence>
<dbReference type="Proteomes" id="UP000427281">
    <property type="component" value="Chromosome"/>
</dbReference>
<dbReference type="InterPro" id="IPR044068">
    <property type="entry name" value="CB"/>
</dbReference>
<evidence type="ECO:0000313" key="10">
    <source>
        <dbReference type="Proteomes" id="UP000427281"/>
    </source>
</evidence>
<dbReference type="EMBL" id="CP043930">
    <property type="protein sequence ID" value="QGQ21212.1"/>
    <property type="molecule type" value="Genomic_DNA"/>
</dbReference>
<dbReference type="InterPro" id="IPR013762">
    <property type="entry name" value="Integrase-like_cat_sf"/>
</dbReference>
<dbReference type="Pfam" id="PF13102">
    <property type="entry name" value="Phage_int_SAM_5"/>
    <property type="match status" value="1"/>
</dbReference>
<name>A0A6I6A6K8_9PLAN</name>
<accession>A0A6I6A6K8</accession>
<sequence>MTISVFKPNGRTNYVCQWVDPVTGRKKTRSAGTNIKRDAERFAGNLERDLANGTYHENVRMTWESFRNRFEDEYLPGVSSKTSECYRTVFNSVERIIDPYLLCNLNEATISKYQTELRKPRQKAEDKPKTVLSDATVRSNLIHLKAALRWAAEQKFIPVAPKIRIPKNSTGMKGRPITTEEYERMIKQVGVIKSKTPDEWVFLLKGLWWSGLRLGEALSLHWTDESNICVDLENELLHIQAHAQKGRRYSQTPMAPEFVDMLREIPREDREGFVFNPIGSRDRKQRIRLDTASKMIAKIGEAAGVKVAETPSGKVKFASAHDLRRAFGLRWSRLIMPTELKEIMRHENISTTMQYYVGQDAKQTVKKLRQVTANTLANTPKNEPETQKEKDHNPL</sequence>
<evidence type="ECO:0000256" key="6">
    <source>
        <dbReference type="SAM" id="MobiDB-lite"/>
    </source>
</evidence>
<keyword evidence="4" id="KW-0233">DNA recombination</keyword>
<feature type="compositionally biased region" description="Basic and acidic residues" evidence="6">
    <location>
        <begin position="382"/>
        <end position="395"/>
    </location>
</feature>
<dbReference type="GO" id="GO:0006310">
    <property type="term" value="P:DNA recombination"/>
    <property type="evidence" value="ECO:0007669"/>
    <property type="project" value="UniProtKB-KW"/>
</dbReference>
<dbReference type="Pfam" id="PF00589">
    <property type="entry name" value="Phage_integrase"/>
    <property type="match status" value="1"/>
</dbReference>
<organism evidence="9 10">
    <name type="scientific">Gimesia benthica</name>
    <dbReference type="NCBI Taxonomy" id="2608982"/>
    <lineage>
        <taxon>Bacteria</taxon>
        <taxon>Pseudomonadati</taxon>
        <taxon>Planctomycetota</taxon>
        <taxon>Planctomycetia</taxon>
        <taxon>Planctomycetales</taxon>
        <taxon>Planctomycetaceae</taxon>
        <taxon>Gimesia</taxon>
    </lineage>
</organism>
<keyword evidence="10" id="KW-1185">Reference proteome</keyword>
<dbReference type="GO" id="GO:0003677">
    <property type="term" value="F:DNA binding"/>
    <property type="evidence" value="ECO:0007669"/>
    <property type="project" value="UniProtKB-UniRule"/>
</dbReference>
<evidence type="ECO:0000256" key="4">
    <source>
        <dbReference type="ARBA" id="ARBA00023172"/>
    </source>
</evidence>
<dbReference type="Gene3D" id="1.10.150.130">
    <property type="match status" value="1"/>
</dbReference>
<evidence type="ECO:0000256" key="5">
    <source>
        <dbReference type="PROSITE-ProRule" id="PRU01248"/>
    </source>
</evidence>
<dbReference type="PANTHER" id="PTHR30349">
    <property type="entry name" value="PHAGE INTEGRASE-RELATED"/>
    <property type="match status" value="1"/>
</dbReference>
<dbReference type="Gene3D" id="1.10.443.10">
    <property type="entry name" value="Intergrase catalytic core"/>
    <property type="match status" value="1"/>
</dbReference>
<dbReference type="AlphaFoldDB" id="A0A6I6A6K8"/>
<dbReference type="SUPFAM" id="SSF56349">
    <property type="entry name" value="DNA breaking-rejoining enzymes"/>
    <property type="match status" value="1"/>
</dbReference>
<evidence type="ECO:0000256" key="2">
    <source>
        <dbReference type="ARBA" id="ARBA00022908"/>
    </source>
</evidence>
<dbReference type="InterPro" id="IPR025269">
    <property type="entry name" value="SAM-like_dom"/>
</dbReference>
<comment type="similarity">
    <text evidence="1">Belongs to the 'phage' integrase family.</text>
</comment>
<reference evidence="9 10" key="1">
    <citation type="submission" date="2019-09" db="EMBL/GenBank/DDBJ databases">
        <title>Gimesia benthica sp. nov., a novel bacterium isolated from deep-sea water of the Northwest Indian Ocean.</title>
        <authorList>
            <person name="Dai X."/>
        </authorList>
    </citation>
    <scope>NUCLEOTIDE SEQUENCE [LARGE SCALE GENOMIC DNA]</scope>
    <source>
        <strain evidence="9 10">E7</strain>
    </source>
</reference>